<name>A0A0F8Y5U5_9ZZZZ</name>
<evidence type="ECO:0000313" key="1">
    <source>
        <dbReference type="EMBL" id="KKK76673.1"/>
    </source>
</evidence>
<reference evidence="1" key="1">
    <citation type="journal article" date="2015" name="Nature">
        <title>Complex archaea that bridge the gap between prokaryotes and eukaryotes.</title>
        <authorList>
            <person name="Spang A."/>
            <person name="Saw J.H."/>
            <person name="Jorgensen S.L."/>
            <person name="Zaremba-Niedzwiedzka K."/>
            <person name="Martijn J."/>
            <person name="Lind A.E."/>
            <person name="van Eijk R."/>
            <person name="Schleper C."/>
            <person name="Guy L."/>
            <person name="Ettema T.J."/>
        </authorList>
    </citation>
    <scope>NUCLEOTIDE SEQUENCE</scope>
</reference>
<gene>
    <name evidence="1" type="ORF">LCGC14_2861250</name>
</gene>
<accession>A0A0F8Y5U5</accession>
<sequence>MSNIFKPDHIMPLGQSLIDPRYQSLWDDLLVLAPIWLGGGAVAQNLADRTKEGTIVDTANTVWRHGRRGRVLEQLV</sequence>
<dbReference type="EMBL" id="LAZR01055304">
    <property type="protein sequence ID" value="KKK76673.1"/>
    <property type="molecule type" value="Genomic_DNA"/>
</dbReference>
<dbReference type="AlphaFoldDB" id="A0A0F8Y5U5"/>
<comment type="caution">
    <text evidence="1">The sequence shown here is derived from an EMBL/GenBank/DDBJ whole genome shotgun (WGS) entry which is preliminary data.</text>
</comment>
<protein>
    <submittedName>
        <fullName evidence="1">Uncharacterized protein</fullName>
    </submittedName>
</protein>
<feature type="non-terminal residue" evidence="1">
    <location>
        <position position="76"/>
    </location>
</feature>
<proteinExistence type="predicted"/>
<organism evidence="1">
    <name type="scientific">marine sediment metagenome</name>
    <dbReference type="NCBI Taxonomy" id="412755"/>
    <lineage>
        <taxon>unclassified sequences</taxon>
        <taxon>metagenomes</taxon>
        <taxon>ecological metagenomes</taxon>
    </lineage>
</organism>